<dbReference type="RefSeq" id="WP_107640190.1">
    <property type="nucleotide sequence ID" value="NZ_PZHX01000010.1"/>
</dbReference>
<accession>A0A974KYY9</accession>
<gene>
    <name evidence="1" type="ORF">BUZ51_06255</name>
</gene>
<evidence type="ECO:0000313" key="1">
    <source>
        <dbReference type="EMBL" id="PTK30815.1"/>
    </source>
</evidence>
<reference evidence="1 2" key="1">
    <citation type="journal article" date="2016" name="Front. Microbiol.">
        <title>Comprehensive Phylogenetic Analysis of Bovine Non-aureus Staphylococci Species Based on Whole-Genome Sequencing.</title>
        <authorList>
            <person name="Naushad S."/>
            <person name="Barkema H.W."/>
            <person name="Luby C."/>
            <person name="Condas L.A."/>
            <person name="Nobrega D.B."/>
            <person name="Carson D.A."/>
            <person name="De Buck J."/>
        </authorList>
    </citation>
    <scope>NUCLEOTIDE SEQUENCE [LARGE SCALE GENOMIC DNA]</scope>
    <source>
        <strain evidence="1 2">SNUC 5336</strain>
    </source>
</reference>
<comment type="caution">
    <text evidence="1">The sequence shown here is derived from an EMBL/GenBank/DDBJ whole genome shotgun (WGS) entry which is preliminary data.</text>
</comment>
<dbReference type="InterPro" id="IPR009057">
    <property type="entry name" value="Homeodomain-like_sf"/>
</dbReference>
<dbReference type="SUPFAM" id="SSF46689">
    <property type="entry name" value="Homeodomain-like"/>
    <property type="match status" value="1"/>
</dbReference>
<organism evidence="1 2">
    <name type="scientific">Staphylococcus hominis</name>
    <dbReference type="NCBI Taxonomy" id="1290"/>
    <lineage>
        <taxon>Bacteria</taxon>
        <taxon>Bacillati</taxon>
        <taxon>Bacillota</taxon>
        <taxon>Bacilli</taxon>
        <taxon>Bacillales</taxon>
        <taxon>Staphylococcaceae</taxon>
        <taxon>Staphylococcus</taxon>
    </lineage>
</organism>
<sequence>MVKRKAVKTSYKEWLSEEKLNQIKSWKGEGISHEQLAERIGINRTTLYSWISKYPEIAQAVKEGQERTVQYIENALMRKINGYTLHDTKRYKTTDKDGNVVERIEVTEKEVGPDTTAIIFALKTKDPERWNEKITMEHSGRVDSTVNHYANLTEDELKKLAGYE</sequence>
<protein>
    <submittedName>
        <fullName evidence="1">Transposase</fullName>
    </submittedName>
</protein>
<proteinExistence type="predicted"/>
<dbReference type="Gene3D" id="1.10.10.60">
    <property type="entry name" value="Homeodomain-like"/>
    <property type="match status" value="1"/>
</dbReference>
<evidence type="ECO:0000313" key="2">
    <source>
        <dbReference type="Proteomes" id="UP000241540"/>
    </source>
</evidence>
<dbReference type="EMBL" id="PZHX01000010">
    <property type="protein sequence ID" value="PTK30815.1"/>
    <property type="molecule type" value="Genomic_DNA"/>
</dbReference>
<dbReference type="AlphaFoldDB" id="A0A974KYY9"/>
<name>A0A974KYY9_STAHO</name>
<dbReference type="Proteomes" id="UP000241540">
    <property type="component" value="Unassembled WGS sequence"/>
</dbReference>